<accession>A0ABS3RXZ1</accession>
<keyword evidence="2" id="KW-1185">Reference proteome</keyword>
<proteinExistence type="predicted"/>
<comment type="caution">
    <text evidence="1">The sequence shown here is derived from an EMBL/GenBank/DDBJ whole genome shotgun (WGS) entry which is preliminary data.</text>
</comment>
<name>A0ABS3RXZ1_9ACTN</name>
<protein>
    <submittedName>
        <fullName evidence="1">Uncharacterized protein</fullName>
    </submittedName>
</protein>
<organism evidence="1 2">
    <name type="scientific">Actinomadura violacea</name>
    <dbReference type="NCBI Taxonomy" id="2819934"/>
    <lineage>
        <taxon>Bacteria</taxon>
        <taxon>Bacillati</taxon>
        <taxon>Actinomycetota</taxon>
        <taxon>Actinomycetes</taxon>
        <taxon>Streptosporangiales</taxon>
        <taxon>Thermomonosporaceae</taxon>
        <taxon>Actinomadura</taxon>
    </lineage>
</organism>
<evidence type="ECO:0000313" key="2">
    <source>
        <dbReference type="Proteomes" id="UP000680206"/>
    </source>
</evidence>
<dbReference type="Proteomes" id="UP000680206">
    <property type="component" value="Unassembled WGS sequence"/>
</dbReference>
<reference evidence="1 2" key="1">
    <citation type="submission" date="2021-03" db="EMBL/GenBank/DDBJ databases">
        <title>Actinomadura violae sp. nov., isolated from lichen in Thailand.</title>
        <authorList>
            <person name="Kanchanasin P."/>
            <person name="Saeng-In P."/>
            <person name="Phongsopitanun W."/>
            <person name="Yuki M."/>
            <person name="Kudo T."/>
            <person name="Ohkuma M."/>
            <person name="Tanasupawat S."/>
        </authorList>
    </citation>
    <scope>NUCLEOTIDE SEQUENCE [LARGE SCALE GENOMIC DNA]</scope>
    <source>
        <strain evidence="1 2">LCR2-06</strain>
    </source>
</reference>
<evidence type="ECO:0000313" key="1">
    <source>
        <dbReference type="EMBL" id="MBO2461622.1"/>
    </source>
</evidence>
<dbReference type="EMBL" id="JAGEPF010000018">
    <property type="protein sequence ID" value="MBO2461622.1"/>
    <property type="molecule type" value="Genomic_DNA"/>
</dbReference>
<gene>
    <name evidence="1" type="ORF">J4709_29045</name>
</gene>
<dbReference type="RefSeq" id="WP_208244999.1">
    <property type="nucleotide sequence ID" value="NZ_JAGEPF010000018.1"/>
</dbReference>
<sequence length="130" mass="14459">MHTPPDMLVDMQVATGIPQVEAYRAALARRTELRVAYERAKEFAAFVAKEYLTTTKVGREGRARAFEREAQALEALAQDEVGAPLADLASAAMRAAPEAVARWTVGDDAAHKFRAYWSDIHGPVHWRPLR</sequence>